<dbReference type="Gene3D" id="3.30.160.160">
    <property type="entry name" value="YegP-like"/>
    <property type="match status" value="1"/>
</dbReference>
<dbReference type="AlphaFoldDB" id="A0A8J3GPU2"/>
<dbReference type="InterPro" id="IPR010879">
    <property type="entry name" value="DUF1508"/>
</dbReference>
<dbReference type="Pfam" id="PF07411">
    <property type="entry name" value="DUF1508"/>
    <property type="match status" value="1"/>
</dbReference>
<dbReference type="EMBL" id="BNAI01000002">
    <property type="protein sequence ID" value="GHF12529.1"/>
    <property type="molecule type" value="Genomic_DNA"/>
</dbReference>
<protein>
    <recommendedName>
        <fullName evidence="1">DUF1508 domain-containing protein</fullName>
    </recommendedName>
</protein>
<evidence type="ECO:0000313" key="2">
    <source>
        <dbReference type="EMBL" id="GHF12529.1"/>
    </source>
</evidence>
<dbReference type="RefSeq" id="WP_191282545.1">
    <property type="nucleotide sequence ID" value="NZ_BNAI01000002.1"/>
</dbReference>
<feature type="domain" description="DUF1508" evidence="1">
    <location>
        <begin position="12"/>
        <end position="42"/>
    </location>
</feature>
<reference evidence="2" key="2">
    <citation type="submission" date="2020-09" db="EMBL/GenBank/DDBJ databases">
        <authorList>
            <person name="Sun Q."/>
            <person name="Zhou Y."/>
        </authorList>
    </citation>
    <scope>NUCLEOTIDE SEQUENCE</scope>
    <source>
        <strain evidence="2">CGMCC 1.16548</strain>
    </source>
</reference>
<evidence type="ECO:0000313" key="3">
    <source>
        <dbReference type="Proteomes" id="UP000617531"/>
    </source>
</evidence>
<proteinExistence type="predicted"/>
<dbReference type="Proteomes" id="UP000617531">
    <property type="component" value="Unassembled WGS sequence"/>
</dbReference>
<dbReference type="SUPFAM" id="SSF160113">
    <property type="entry name" value="YegP-like"/>
    <property type="match status" value="1"/>
</dbReference>
<reference evidence="2" key="1">
    <citation type="journal article" date="2014" name="Int. J. Syst. Evol. Microbiol.">
        <title>Complete genome sequence of Corynebacterium casei LMG S-19264T (=DSM 44701T), isolated from a smear-ripened cheese.</title>
        <authorList>
            <consortium name="US DOE Joint Genome Institute (JGI-PGF)"/>
            <person name="Walter F."/>
            <person name="Albersmeier A."/>
            <person name="Kalinowski J."/>
            <person name="Ruckert C."/>
        </authorList>
    </citation>
    <scope>NUCLEOTIDE SEQUENCE</scope>
    <source>
        <strain evidence="2">CGMCC 1.16548</strain>
    </source>
</reference>
<accession>A0A8J3GPU2</accession>
<organism evidence="2 3">
    <name type="scientific">Pseudolysinimonas yzui</name>
    <dbReference type="NCBI Taxonomy" id="2708254"/>
    <lineage>
        <taxon>Bacteria</taxon>
        <taxon>Bacillati</taxon>
        <taxon>Actinomycetota</taxon>
        <taxon>Actinomycetes</taxon>
        <taxon>Micrococcales</taxon>
        <taxon>Microbacteriaceae</taxon>
        <taxon>Pseudolysinimonas</taxon>
    </lineage>
</organism>
<gene>
    <name evidence="2" type="ORF">GCM10011600_11630</name>
</gene>
<name>A0A8J3GPU2_9MICO</name>
<evidence type="ECO:0000259" key="1">
    <source>
        <dbReference type="Pfam" id="PF07411"/>
    </source>
</evidence>
<sequence length="64" mass="7217">MAAVRLVYKRVDGKWAWRLTSNGKVIATDGGQGYENESDAREMADRIVSGEFKNAEKKIRREAS</sequence>
<dbReference type="InterPro" id="IPR036913">
    <property type="entry name" value="YegP-like_sf"/>
</dbReference>
<keyword evidence="3" id="KW-1185">Reference proteome</keyword>
<comment type="caution">
    <text evidence="2">The sequence shown here is derived from an EMBL/GenBank/DDBJ whole genome shotgun (WGS) entry which is preliminary data.</text>
</comment>